<gene>
    <name evidence="2" type="ORF">TNCT_379001</name>
</gene>
<name>A0A8X6GSW0_TRICU</name>
<evidence type="ECO:0000313" key="2">
    <source>
        <dbReference type="EMBL" id="GFQ88978.1"/>
    </source>
</evidence>
<protein>
    <submittedName>
        <fullName evidence="2">Uncharacterized protein</fullName>
    </submittedName>
</protein>
<reference evidence="2" key="1">
    <citation type="submission" date="2020-07" db="EMBL/GenBank/DDBJ databases">
        <title>Multicomponent nature underlies the extraordinary mechanical properties of spider dragline silk.</title>
        <authorList>
            <person name="Kono N."/>
            <person name="Nakamura H."/>
            <person name="Mori M."/>
            <person name="Yoshida Y."/>
            <person name="Ohtoshi R."/>
            <person name="Malay A.D."/>
            <person name="Moran D.A.P."/>
            <person name="Tomita M."/>
            <person name="Numata K."/>
            <person name="Arakawa K."/>
        </authorList>
    </citation>
    <scope>NUCLEOTIDE SEQUENCE</scope>
</reference>
<accession>A0A8X6GSW0</accession>
<comment type="caution">
    <text evidence="2">The sequence shown here is derived from an EMBL/GenBank/DDBJ whole genome shotgun (WGS) entry which is preliminary data.</text>
</comment>
<evidence type="ECO:0000313" key="3">
    <source>
        <dbReference type="Proteomes" id="UP000887116"/>
    </source>
</evidence>
<organism evidence="2 3">
    <name type="scientific">Trichonephila clavata</name>
    <name type="common">Joro spider</name>
    <name type="synonym">Nephila clavata</name>
    <dbReference type="NCBI Taxonomy" id="2740835"/>
    <lineage>
        <taxon>Eukaryota</taxon>
        <taxon>Metazoa</taxon>
        <taxon>Ecdysozoa</taxon>
        <taxon>Arthropoda</taxon>
        <taxon>Chelicerata</taxon>
        <taxon>Arachnida</taxon>
        <taxon>Araneae</taxon>
        <taxon>Araneomorphae</taxon>
        <taxon>Entelegynae</taxon>
        <taxon>Araneoidea</taxon>
        <taxon>Nephilidae</taxon>
        <taxon>Trichonephila</taxon>
    </lineage>
</organism>
<dbReference type="Proteomes" id="UP000887116">
    <property type="component" value="Unassembled WGS sequence"/>
</dbReference>
<proteinExistence type="predicted"/>
<evidence type="ECO:0000256" key="1">
    <source>
        <dbReference type="SAM" id="MobiDB-lite"/>
    </source>
</evidence>
<feature type="compositionally biased region" description="Basic and acidic residues" evidence="1">
    <location>
        <begin position="35"/>
        <end position="55"/>
    </location>
</feature>
<keyword evidence="3" id="KW-1185">Reference proteome</keyword>
<dbReference type="AlphaFoldDB" id="A0A8X6GSW0"/>
<dbReference type="EMBL" id="BMAO01003597">
    <property type="protein sequence ID" value="GFQ88978.1"/>
    <property type="molecule type" value="Genomic_DNA"/>
</dbReference>
<sequence>MGNHHERSKHTANERELFCSLHLGNCCFHSSTPRCKQENEEGKPKTPHPEEKTGADRGQIVQSKKARFKRYSERALQLPRIGAASCKRPDCLEIRWLMGNELGRTRQVQLGQECH</sequence>
<feature type="region of interest" description="Disordered" evidence="1">
    <location>
        <begin position="32"/>
        <end position="66"/>
    </location>
</feature>